<dbReference type="InterPro" id="IPR027574">
    <property type="entry name" value="Thiaminase_II"/>
</dbReference>
<dbReference type="InterPro" id="IPR004305">
    <property type="entry name" value="Thiaminase-2/PQQC"/>
</dbReference>
<dbReference type="RefSeq" id="WP_077417621.1">
    <property type="nucleotide sequence ID" value="NZ_MLHJ01000101.1"/>
</dbReference>
<dbReference type="InterPro" id="IPR016084">
    <property type="entry name" value="Haem_Oase-like_multi-hlx"/>
</dbReference>
<comment type="pathway">
    <text evidence="1">Cofactor biosynthesis; thiamine diphosphate biosynthesis.</text>
</comment>
<dbReference type="PANTHER" id="PTHR43198">
    <property type="entry name" value="BIFUNCTIONAL TH2 PROTEIN"/>
    <property type="match status" value="1"/>
</dbReference>
<sequence>MITQFIENAQPYWQRYVEHQFVQQLAQGTLPKACFQHYLKQDYLYLFHYSRAFALGIFKAKNFKEMAVPRQTLDILSQETQLHLDYCKQWGISEQEIADTPESPACIAYTRYLLDVGMTGGLAELYAAITPCAVGYVQAADYITTHYPRLPNNPYQDWIDTYSSADFQQAATETADFLTALCQSLNTNQLAHIQNIFTTATRMEVNFWQMGLDLS</sequence>
<dbReference type="EMBL" id="MLHJ01000101">
    <property type="protein sequence ID" value="OOF40486.1"/>
    <property type="molecule type" value="Genomic_DNA"/>
</dbReference>
<dbReference type="Gene3D" id="1.20.910.10">
    <property type="entry name" value="Heme oxygenase-like"/>
    <property type="match status" value="1"/>
</dbReference>
<dbReference type="UniPathway" id="UPA00060"/>
<dbReference type="GO" id="GO:0050334">
    <property type="term" value="F:thiaminase activity"/>
    <property type="evidence" value="ECO:0007669"/>
    <property type="project" value="UniProtKB-EC"/>
</dbReference>
<dbReference type="GO" id="GO:0009228">
    <property type="term" value="P:thiamine biosynthetic process"/>
    <property type="evidence" value="ECO:0007669"/>
    <property type="project" value="UniProtKB-KW"/>
</dbReference>
<comment type="function">
    <text evidence="1">Catalyzes an amino-pyrimidine hydrolysis reaction at the C5' of the pyrimidine moiety of thiamine compounds, a reaction that is part of a thiamine salvage pathway.</text>
</comment>
<dbReference type="GO" id="GO:0005829">
    <property type="term" value="C:cytosol"/>
    <property type="evidence" value="ECO:0007669"/>
    <property type="project" value="TreeGrafter"/>
</dbReference>
<dbReference type="Pfam" id="PF03070">
    <property type="entry name" value="TENA_THI-4"/>
    <property type="match status" value="1"/>
</dbReference>
<keyword evidence="4" id="KW-1185">Reference proteome</keyword>
<comment type="catalytic activity">
    <reaction evidence="1">
        <text>4-amino-5-aminomethyl-2-methylpyrimidine + H2O = 4-amino-5-hydroxymethyl-2-methylpyrimidine + NH4(+)</text>
        <dbReference type="Rhea" id="RHEA:31799"/>
        <dbReference type="ChEBI" id="CHEBI:15377"/>
        <dbReference type="ChEBI" id="CHEBI:16892"/>
        <dbReference type="ChEBI" id="CHEBI:28938"/>
        <dbReference type="ChEBI" id="CHEBI:63416"/>
        <dbReference type="EC" id="3.5.99.2"/>
    </reaction>
</comment>
<accession>A0A1V3II84</accession>
<comment type="similarity">
    <text evidence="1">Belongs to the TenA family.</text>
</comment>
<dbReference type="SUPFAM" id="SSF48613">
    <property type="entry name" value="Heme oxygenase-like"/>
    <property type="match status" value="1"/>
</dbReference>
<name>A0A1V3II84_9PAST</name>
<dbReference type="InterPro" id="IPR050967">
    <property type="entry name" value="Thiamine_Salvage_TenA"/>
</dbReference>
<keyword evidence="1" id="KW-0784">Thiamine biosynthesis</keyword>
<protein>
    <recommendedName>
        <fullName evidence="1">Aminopyrimidine aminohydrolase</fullName>
        <ecNumber evidence="1">3.5.99.2</ecNumber>
    </recommendedName>
</protein>
<proteinExistence type="inferred from homology"/>
<dbReference type="PANTHER" id="PTHR43198:SF2">
    <property type="entry name" value="SI:CH1073-67J19.1-RELATED"/>
    <property type="match status" value="1"/>
</dbReference>
<evidence type="ECO:0000256" key="1">
    <source>
        <dbReference type="RuleBase" id="RU363093"/>
    </source>
</evidence>
<feature type="domain" description="Thiaminase-2/PQQC" evidence="2">
    <location>
        <begin position="8"/>
        <end position="213"/>
    </location>
</feature>
<dbReference type="STRING" id="1908260.BKK50_09575"/>
<dbReference type="NCBIfam" id="TIGR04306">
    <property type="entry name" value="salvage_TenA"/>
    <property type="match status" value="1"/>
</dbReference>
<comment type="caution">
    <text evidence="3">The sequence shown here is derived from an EMBL/GenBank/DDBJ whole genome shotgun (WGS) entry which is preliminary data.</text>
</comment>
<dbReference type="OrthoDB" id="34166at2"/>
<dbReference type="Proteomes" id="UP000189433">
    <property type="component" value="Unassembled WGS sequence"/>
</dbReference>
<keyword evidence="1" id="KW-0378">Hydrolase</keyword>
<gene>
    <name evidence="3" type="ORF">BKK50_09575</name>
</gene>
<dbReference type="GO" id="GO:0009229">
    <property type="term" value="P:thiamine diphosphate biosynthetic process"/>
    <property type="evidence" value="ECO:0007669"/>
    <property type="project" value="UniProtKB-UniPathway"/>
</dbReference>
<evidence type="ECO:0000313" key="3">
    <source>
        <dbReference type="EMBL" id="OOF40486.1"/>
    </source>
</evidence>
<comment type="catalytic activity">
    <reaction evidence="1">
        <text>thiamine + H2O = 5-(2-hydroxyethyl)-4-methylthiazole + 4-amino-5-hydroxymethyl-2-methylpyrimidine + H(+)</text>
        <dbReference type="Rhea" id="RHEA:17509"/>
        <dbReference type="ChEBI" id="CHEBI:15377"/>
        <dbReference type="ChEBI" id="CHEBI:15378"/>
        <dbReference type="ChEBI" id="CHEBI:16892"/>
        <dbReference type="ChEBI" id="CHEBI:17957"/>
        <dbReference type="ChEBI" id="CHEBI:18385"/>
        <dbReference type="EC" id="3.5.99.2"/>
    </reaction>
</comment>
<organism evidence="3 4">
    <name type="scientific">Rodentibacter rarus</name>
    <dbReference type="NCBI Taxonomy" id="1908260"/>
    <lineage>
        <taxon>Bacteria</taxon>
        <taxon>Pseudomonadati</taxon>
        <taxon>Pseudomonadota</taxon>
        <taxon>Gammaproteobacteria</taxon>
        <taxon>Pasteurellales</taxon>
        <taxon>Pasteurellaceae</taxon>
        <taxon>Rodentibacter</taxon>
    </lineage>
</organism>
<dbReference type="EC" id="3.5.99.2" evidence="1"/>
<reference evidence="3 4" key="1">
    <citation type="submission" date="2016-10" db="EMBL/GenBank/DDBJ databases">
        <title>Rodentibacter gen. nov. and new species.</title>
        <authorList>
            <person name="Christensen H."/>
        </authorList>
    </citation>
    <scope>NUCLEOTIDE SEQUENCE [LARGE SCALE GENOMIC DNA]</scope>
    <source>
        <strain evidence="3 4">CCUG17206</strain>
    </source>
</reference>
<evidence type="ECO:0000313" key="4">
    <source>
        <dbReference type="Proteomes" id="UP000189433"/>
    </source>
</evidence>
<dbReference type="AlphaFoldDB" id="A0A1V3II84"/>
<dbReference type="CDD" id="cd19367">
    <property type="entry name" value="TenA_C_ScTHI20-like"/>
    <property type="match status" value="1"/>
</dbReference>
<evidence type="ECO:0000259" key="2">
    <source>
        <dbReference type="Pfam" id="PF03070"/>
    </source>
</evidence>